<dbReference type="PANTHER" id="PTHR12303">
    <property type="entry name" value="CARNOSINE N-METHYLTRANSFERASE"/>
    <property type="match status" value="1"/>
</dbReference>
<organism evidence="6 7">
    <name type="scientific">Albugo candida</name>
    <dbReference type="NCBI Taxonomy" id="65357"/>
    <lineage>
        <taxon>Eukaryota</taxon>
        <taxon>Sar</taxon>
        <taxon>Stramenopiles</taxon>
        <taxon>Oomycota</taxon>
        <taxon>Peronosporomycetes</taxon>
        <taxon>Albuginales</taxon>
        <taxon>Albuginaceae</taxon>
        <taxon>Albugo</taxon>
    </lineage>
</organism>
<dbReference type="Gene3D" id="3.40.50.150">
    <property type="entry name" value="Vaccinia Virus protein VP39"/>
    <property type="match status" value="1"/>
</dbReference>
<dbReference type="InterPro" id="IPR012901">
    <property type="entry name" value="CARME"/>
</dbReference>
<protein>
    <recommendedName>
        <fullName evidence="2">carnosine N-methyltransferase</fullName>
        <ecNumber evidence="2">2.1.1.22</ecNumber>
    </recommendedName>
</protein>
<dbReference type="Proteomes" id="UP000053237">
    <property type="component" value="Unassembled WGS sequence"/>
</dbReference>
<evidence type="ECO:0000313" key="6">
    <source>
        <dbReference type="EMBL" id="CCI47158.1"/>
    </source>
</evidence>
<accession>A0A024GK60</accession>
<dbReference type="EC" id="2.1.1.22" evidence="2"/>
<dbReference type="GO" id="GO:0030735">
    <property type="term" value="F:carnosine N-methyltransferase activity"/>
    <property type="evidence" value="ECO:0007669"/>
    <property type="project" value="UniProtKB-EC"/>
</dbReference>
<name>A0A024GK60_9STRA</name>
<evidence type="ECO:0000256" key="2">
    <source>
        <dbReference type="ARBA" id="ARBA00012003"/>
    </source>
</evidence>
<dbReference type="EMBL" id="CAIX01000155">
    <property type="protein sequence ID" value="CCI47158.1"/>
    <property type="molecule type" value="Genomic_DNA"/>
</dbReference>
<comment type="similarity">
    <text evidence="1">Belongs to the carnosine N-methyltransferase family.</text>
</comment>
<dbReference type="PANTHER" id="PTHR12303:SF6">
    <property type="entry name" value="CARNOSINE N-METHYLTRANSFERASE"/>
    <property type="match status" value="1"/>
</dbReference>
<sequence length="371" mass="42548">MALSDPQERAHYESVLMSFREYESYLLREIFRRKRSLQRLSANHAKLLPKPNSTLHSLHRFINAAHANQLFLERIVQEQLRSGPVVDLPTINPRANLQSPPRHLSKLKSTLHQFVRDWSAEGEAEREQCYRPILDELEKVLPVSDKNRNKQKVLVPGAGLGRLTLEIAAKGYATQGNEFSYQMLFASNFILNCISNKEEFTIHPWIHNSSNHLSVDDALRSVAIPDVVPGSLFALNHDNVPDFSMCAGEFLEAYSKDTACWDCIVTCFFIDAAPNVIEYIEAIRRLLRPGGVWINLGPLLYHWQSFGDSDANDDPRYAESIELSHEELKVVMKRVGFTIQREEVKECVYTRNIKSLMHTTYNCVFFTALRQ</sequence>
<keyword evidence="3" id="KW-0489">Methyltransferase</keyword>
<dbReference type="GO" id="GO:0032259">
    <property type="term" value="P:methylation"/>
    <property type="evidence" value="ECO:0007669"/>
    <property type="project" value="UniProtKB-KW"/>
</dbReference>
<keyword evidence="5" id="KW-0949">S-adenosyl-L-methionine</keyword>
<evidence type="ECO:0000256" key="5">
    <source>
        <dbReference type="ARBA" id="ARBA00022691"/>
    </source>
</evidence>
<dbReference type="InterPro" id="IPR029063">
    <property type="entry name" value="SAM-dependent_MTases_sf"/>
</dbReference>
<keyword evidence="7" id="KW-1185">Reference proteome</keyword>
<dbReference type="InParanoid" id="A0A024GK60"/>
<evidence type="ECO:0000256" key="4">
    <source>
        <dbReference type="ARBA" id="ARBA00022679"/>
    </source>
</evidence>
<dbReference type="Pfam" id="PF07942">
    <property type="entry name" value="CARME"/>
    <property type="match status" value="1"/>
</dbReference>
<proteinExistence type="inferred from homology"/>
<evidence type="ECO:0000313" key="7">
    <source>
        <dbReference type="Proteomes" id="UP000053237"/>
    </source>
</evidence>
<dbReference type="OrthoDB" id="978at2759"/>
<keyword evidence="4" id="KW-0808">Transferase</keyword>
<comment type="caution">
    <text evidence="6">The sequence shown here is derived from an EMBL/GenBank/DDBJ whole genome shotgun (WGS) entry which is preliminary data.</text>
</comment>
<gene>
    <name evidence="6" type="ORF">BN9_081360</name>
</gene>
<dbReference type="STRING" id="65357.A0A024GK60"/>
<reference evidence="6 7" key="1">
    <citation type="submission" date="2012-05" db="EMBL/GenBank/DDBJ databases">
        <title>Recombination and specialization in a pathogen metapopulation.</title>
        <authorList>
            <person name="Gardiner A."/>
            <person name="Kemen E."/>
            <person name="Schultz-Larsen T."/>
            <person name="MacLean D."/>
            <person name="Van Oosterhout C."/>
            <person name="Jones J.D.G."/>
        </authorList>
    </citation>
    <scope>NUCLEOTIDE SEQUENCE [LARGE SCALE GENOMIC DNA]</scope>
    <source>
        <strain evidence="6 7">Ac Nc2</strain>
    </source>
</reference>
<evidence type="ECO:0000256" key="3">
    <source>
        <dbReference type="ARBA" id="ARBA00022603"/>
    </source>
</evidence>
<dbReference type="SMART" id="SM01296">
    <property type="entry name" value="N2227"/>
    <property type="match status" value="1"/>
</dbReference>
<evidence type="ECO:0000256" key="1">
    <source>
        <dbReference type="ARBA" id="ARBA00010086"/>
    </source>
</evidence>
<dbReference type="SUPFAM" id="SSF53335">
    <property type="entry name" value="S-adenosyl-L-methionine-dependent methyltransferases"/>
    <property type="match status" value="1"/>
</dbReference>
<dbReference type="AlphaFoldDB" id="A0A024GK60"/>